<keyword evidence="3" id="KW-1185">Reference proteome</keyword>
<dbReference type="OrthoDB" id="5573484at2"/>
<dbReference type="RefSeq" id="WP_131853602.1">
    <property type="nucleotide sequence ID" value="NZ_SKFH01000037.1"/>
</dbReference>
<gene>
    <name evidence="2" type="ORF">E0486_15995</name>
</gene>
<dbReference type="Proteomes" id="UP000295164">
    <property type="component" value="Unassembled WGS sequence"/>
</dbReference>
<accession>A0A4R4DX93</accession>
<dbReference type="InterPro" id="IPR054297">
    <property type="entry name" value="DUF7033"/>
</dbReference>
<protein>
    <recommendedName>
        <fullName evidence="1">DUF7033 domain-containing protein</fullName>
    </recommendedName>
</protein>
<evidence type="ECO:0000313" key="3">
    <source>
        <dbReference type="Proteomes" id="UP000295164"/>
    </source>
</evidence>
<sequence>MIRVYSAIQSPRLDYILSFLSDYFGQPFVRSEAGDADLVYGAEGAGRMRIGSAGLLEERGIATGKPPARRTADGQCILFPDDSAFGFDLFSAIFYLLARCEEYASPEKDAYGRFPHTASLAWQGGFLNRPLIHEWLHRFSEQLFGAGYTPPFQFAPTFDIDMAWSYRHKGFARNAGGLLRSLLRRDGTVSERLDVLLRGHHDPFDCYDFLDTLHGHFSLRPHYFIHAGRGRNAYDKNIPLKKSAMQGLLRRIARSSTVGLHPSWASGDEPALLGQEKSTLEAAIGIPVTSSRQHFIRFTLPHTFRQLIAAGITDDYSMGYGSINGFRASLAVPFYWYDLERDEQTPLRLHPFCFMDANALFEQKQSITQTEAELNSCLEIFRQWGGTFISIWHNSYLGSAPEYAGWPELYARFVATGEKERMVRRRSP</sequence>
<organism evidence="2 3">
    <name type="scientific">Flaviaesturariibacter aridisoli</name>
    <dbReference type="NCBI Taxonomy" id="2545761"/>
    <lineage>
        <taxon>Bacteria</taxon>
        <taxon>Pseudomonadati</taxon>
        <taxon>Bacteroidota</taxon>
        <taxon>Chitinophagia</taxon>
        <taxon>Chitinophagales</taxon>
        <taxon>Chitinophagaceae</taxon>
        <taxon>Flaviaestuariibacter</taxon>
    </lineage>
</organism>
<proteinExistence type="predicted"/>
<reference evidence="2 3" key="1">
    <citation type="submission" date="2019-03" db="EMBL/GenBank/DDBJ databases">
        <authorList>
            <person name="Kim M.K.M."/>
        </authorList>
    </citation>
    <scope>NUCLEOTIDE SEQUENCE [LARGE SCALE GENOMIC DNA]</scope>
    <source>
        <strain evidence="2 3">17J68-15</strain>
    </source>
</reference>
<dbReference type="AlphaFoldDB" id="A0A4R4DX93"/>
<comment type="caution">
    <text evidence="2">The sequence shown here is derived from an EMBL/GenBank/DDBJ whole genome shotgun (WGS) entry which is preliminary data.</text>
</comment>
<dbReference type="CDD" id="cd10931">
    <property type="entry name" value="CE4_u7"/>
    <property type="match status" value="1"/>
</dbReference>
<evidence type="ECO:0000313" key="2">
    <source>
        <dbReference type="EMBL" id="TCZ67217.1"/>
    </source>
</evidence>
<name>A0A4R4DX93_9BACT</name>
<dbReference type="EMBL" id="SKFH01000037">
    <property type="protein sequence ID" value="TCZ67217.1"/>
    <property type="molecule type" value="Genomic_DNA"/>
</dbReference>
<evidence type="ECO:0000259" key="1">
    <source>
        <dbReference type="Pfam" id="PF23019"/>
    </source>
</evidence>
<feature type="domain" description="DUF7033" evidence="1">
    <location>
        <begin position="86"/>
        <end position="169"/>
    </location>
</feature>
<dbReference type="Pfam" id="PF23019">
    <property type="entry name" value="DUF7033"/>
    <property type="match status" value="1"/>
</dbReference>